<dbReference type="AlphaFoldDB" id="A0A545T6U0"/>
<gene>
    <name evidence="2" type="ORF">FLL45_15645</name>
</gene>
<dbReference type="GO" id="GO:0016747">
    <property type="term" value="F:acyltransferase activity, transferring groups other than amino-acyl groups"/>
    <property type="evidence" value="ECO:0007669"/>
    <property type="project" value="InterPro"/>
</dbReference>
<organism evidence="2 3">
    <name type="scientific">Aliikangiella marina</name>
    <dbReference type="NCBI Taxonomy" id="1712262"/>
    <lineage>
        <taxon>Bacteria</taxon>
        <taxon>Pseudomonadati</taxon>
        <taxon>Pseudomonadota</taxon>
        <taxon>Gammaproteobacteria</taxon>
        <taxon>Oceanospirillales</taxon>
        <taxon>Pleioneaceae</taxon>
        <taxon>Aliikangiella</taxon>
    </lineage>
</organism>
<proteinExistence type="predicted"/>
<comment type="caution">
    <text evidence="2">The sequence shown here is derived from an EMBL/GenBank/DDBJ whole genome shotgun (WGS) entry which is preliminary data.</text>
</comment>
<keyword evidence="2" id="KW-0808">Transferase</keyword>
<evidence type="ECO:0000313" key="2">
    <source>
        <dbReference type="EMBL" id="TQV72898.1"/>
    </source>
</evidence>
<protein>
    <submittedName>
        <fullName evidence="2">GNAT family N-acetyltransferase</fullName>
    </submittedName>
</protein>
<dbReference type="CDD" id="cd04301">
    <property type="entry name" value="NAT_SF"/>
    <property type="match status" value="1"/>
</dbReference>
<dbReference type="InterPro" id="IPR053144">
    <property type="entry name" value="Acetyltransferase_Butenolide"/>
</dbReference>
<sequence>MGSFFISTDDELLNLELTHTFIANSYWAKGIPFETVKRSIENSLCFGAYDNEHQQVGFARVVTDKATFAYLADVFVLSEFRGLGISKLLMDSVIGHPELQGLRRMMLATYDAHGLYKKYGFEAVPNPESLMQIWQPNIYQNK</sequence>
<accession>A0A545T6U0</accession>
<dbReference type="Pfam" id="PF13508">
    <property type="entry name" value="Acetyltransf_7"/>
    <property type="match status" value="1"/>
</dbReference>
<dbReference type="EMBL" id="VIKR01000004">
    <property type="protein sequence ID" value="TQV72898.1"/>
    <property type="molecule type" value="Genomic_DNA"/>
</dbReference>
<dbReference type="InterPro" id="IPR000182">
    <property type="entry name" value="GNAT_dom"/>
</dbReference>
<dbReference type="Proteomes" id="UP000317839">
    <property type="component" value="Unassembled WGS sequence"/>
</dbReference>
<reference evidence="2 3" key="1">
    <citation type="submission" date="2019-06" db="EMBL/GenBank/DDBJ databases">
        <title>Draft genome of Aliikangiella marina GYP-15.</title>
        <authorList>
            <person name="Wang G."/>
        </authorList>
    </citation>
    <scope>NUCLEOTIDE SEQUENCE [LARGE SCALE GENOMIC DNA]</scope>
    <source>
        <strain evidence="2 3">GYP-15</strain>
    </source>
</reference>
<dbReference type="PANTHER" id="PTHR43233:SF1">
    <property type="entry name" value="FAMILY N-ACETYLTRANSFERASE, PUTATIVE (AFU_ORTHOLOGUE AFUA_6G03350)-RELATED"/>
    <property type="match status" value="1"/>
</dbReference>
<name>A0A545T6U0_9GAMM</name>
<feature type="domain" description="N-acetyltransferase" evidence="1">
    <location>
        <begin position="4"/>
        <end position="136"/>
    </location>
</feature>
<keyword evidence="3" id="KW-1185">Reference proteome</keyword>
<dbReference type="PROSITE" id="PS51186">
    <property type="entry name" value="GNAT"/>
    <property type="match status" value="1"/>
</dbReference>
<dbReference type="RefSeq" id="WP_142943037.1">
    <property type="nucleotide sequence ID" value="NZ_VIKR01000004.1"/>
</dbReference>
<dbReference type="OrthoDB" id="3216107at2"/>
<dbReference type="InterPro" id="IPR016181">
    <property type="entry name" value="Acyl_CoA_acyltransferase"/>
</dbReference>
<evidence type="ECO:0000259" key="1">
    <source>
        <dbReference type="PROSITE" id="PS51186"/>
    </source>
</evidence>
<evidence type="ECO:0000313" key="3">
    <source>
        <dbReference type="Proteomes" id="UP000317839"/>
    </source>
</evidence>
<dbReference type="SUPFAM" id="SSF55729">
    <property type="entry name" value="Acyl-CoA N-acyltransferases (Nat)"/>
    <property type="match status" value="1"/>
</dbReference>
<dbReference type="Gene3D" id="3.40.630.30">
    <property type="match status" value="1"/>
</dbReference>
<dbReference type="PANTHER" id="PTHR43233">
    <property type="entry name" value="FAMILY N-ACETYLTRANSFERASE, PUTATIVE (AFU_ORTHOLOGUE AFUA_6G03350)-RELATED"/>
    <property type="match status" value="1"/>
</dbReference>